<dbReference type="PANTHER" id="PTHR34219">
    <property type="entry name" value="IRON-REGULATED INNER MEMBRANE PROTEIN-RELATED"/>
    <property type="match status" value="1"/>
</dbReference>
<organism evidence="2 3">
    <name type="scientific">Rheinheimera aquimaris</name>
    <dbReference type="NCBI Taxonomy" id="412437"/>
    <lineage>
        <taxon>Bacteria</taxon>
        <taxon>Pseudomonadati</taxon>
        <taxon>Pseudomonadota</taxon>
        <taxon>Gammaproteobacteria</taxon>
        <taxon>Chromatiales</taxon>
        <taxon>Chromatiaceae</taxon>
        <taxon>Rheinheimera</taxon>
    </lineage>
</organism>
<dbReference type="EMBL" id="BAAAEO010000002">
    <property type="protein sequence ID" value="GAA0545529.1"/>
    <property type="molecule type" value="Genomic_DNA"/>
</dbReference>
<name>A0ABN1DJX4_9GAMM</name>
<keyword evidence="1" id="KW-0472">Membrane</keyword>
<dbReference type="Pfam" id="PF03929">
    <property type="entry name" value="PepSY_TM"/>
    <property type="match status" value="1"/>
</dbReference>
<keyword evidence="1" id="KW-1133">Transmembrane helix</keyword>
<keyword evidence="3" id="KW-1185">Reference proteome</keyword>
<feature type="transmembrane region" description="Helical" evidence="1">
    <location>
        <begin position="12"/>
        <end position="37"/>
    </location>
</feature>
<feature type="transmembrane region" description="Helical" evidence="1">
    <location>
        <begin position="440"/>
        <end position="463"/>
    </location>
</feature>
<feature type="transmembrane region" description="Helical" evidence="1">
    <location>
        <begin position="343"/>
        <end position="363"/>
    </location>
</feature>
<accession>A0ABN1DJX4</accession>
<feature type="transmembrane region" description="Helical" evidence="1">
    <location>
        <begin position="384"/>
        <end position="403"/>
    </location>
</feature>
<reference evidence="2 3" key="1">
    <citation type="journal article" date="2019" name="Int. J. Syst. Evol. Microbiol.">
        <title>The Global Catalogue of Microorganisms (GCM) 10K type strain sequencing project: providing services to taxonomists for standard genome sequencing and annotation.</title>
        <authorList>
            <consortium name="The Broad Institute Genomics Platform"/>
            <consortium name="The Broad Institute Genome Sequencing Center for Infectious Disease"/>
            <person name="Wu L."/>
            <person name="Ma J."/>
        </authorList>
    </citation>
    <scope>NUCLEOTIDE SEQUENCE [LARGE SCALE GENOMIC DNA]</scope>
    <source>
        <strain evidence="2 3">JCM 14331</strain>
    </source>
</reference>
<comment type="caution">
    <text evidence="2">The sequence shown here is derived from an EMBL/GenBank/DDBJ whole genome shotgun (WGS) entry which is preliminary data.</text>
</comment>
<evidence type="ECO:0000313" key="3">
    <source>
        <dbReference type="Proteomes" id="UP001501169"/>
    </source>
</evidence>
<sequence length="509" mass="55594">MKVSTQKSFRNLHTWTGLLTGLLLFIAFYAGAISVFVHELQQWHGAVQQRSAPPSLAQAQPLIDQVLQQHPQAAHGFNLLLPGAHGPDLAVLWYDAESGKQYKFAADEKPAATPQLARQDFINLIYDLHFTAGLPRQTGLYLFGIACILYGLALLSGIVIYAPVFLKDLFAFRSDQGTKRKWLDMHNVVGVLSLPFHVIFAWSGAVLTIGFLMLAPFQFLVFDGKLLEILEPDFDVVAHVEPSGVQAKMLPPEQLLALAAEHMPAMQPEMLYYHDADDTNGTVTIYGHLPSATLTQNAAVVLNSASGELAGMLSPDQFRPGTTFLRGLQNLHYGDFAGYASKWLYFVLGLAGALLFYSGNLLWLEVRRRNSSAQPAKLRVMASLTLGVCLGSVAGVSALFIAGSLLTEAWHSTVYFSVFFAALVWAFIRQPAKAGAELLYICALLTMLVPVAAWYGSGAFFLTPLLQGALLRPAVEGTAVLLAVLFCLLARASQRRANRLDNSIWAKTA</sequence>
<feature type="transmembrane region" description="Helical" evidence="1">
    <location>
        <begin position="469"/>
        <end position="490"/>
    </location>
</feature>
<dbReference type="Proteomes" id="UP001501169">
    <property type="component" value="Unassembled WGS sequence"/>
</dbReference>
<protein>
    <submittedName>
        <fullName evidence="2">PepSY-associated TM helix domain-containing protein</fullName>
    </submittedName>
</protein>
<dbReference type="InterPro" id="IPR005625">
    <property type="entry name" value="PepSY-ass_TM"/>
</dbReference>
<feature type="transmembrane region" description="Helical" evidence="1">
    <location>
        <begin position="140"/>
        <end position="166"/>
    </location>
</feature>
<proteinExistence type="predicted"/>
<keyword evidence="1" id="KW-0812">Transmembrane</keyword>
<evidence type="ECO:0000313" key="2">
    <source>
        <dbReference type="EMBL" id="GAA0545529.1"/>
    </source>
</evidence>
<evidence type="ECO:0000256" key="1">
    <source>
        <dbReference type="SAM" id="Phobius"/>
    </source>
</evidence>
<feature type="transmembrane region" description="Helical" evidence="1">
    <location>
        <begin position="409"/>
        <end position="428"/>
    </location>
</feature>
<dbReference type="RefSeq" id="WP_226766141.1">
    <property type="nucleotide sequence ID" value="NZ_BAAAEO010000002.1"/>
</dbReference>
<gene>
    <name evidence="2" type="ORF">GCM10009098_11350</name>
</gene>
<dbReference type="PANTHER" id="PTHR34219:SF9">
    <property type="entry name" value="IRON-REGULATED INNER MEMBRANE PROTEIN"/>
    <property type="match status" value="1"/>
</dbReference>
<feature type="transmembrane region" description="Helical" evidence="1">
    <location>
        <begin position="187"/>
        <end position="215"/>
    </location>
</feature>